<dbReference type="SUPFAM" id="SSF55785">
    <property type="entry name" value="PYP-like sensor domain (PAS domain)"/>
    <property type="match status" value="1"/>
</dbReference>
<keyword evidence="5" id="KW-0547">Nucleotide-binding</keyword>
<evidence type="ECO:0000256" key="8">
    <source>
        <dbReference type="ARBA" id="ARBA00023012"/>
    </source>
</evidence>
<dbReference type="NCBIfam" id="TIGR00229">
    <property type="entry name" value="sensory_box"/>
    <property type="match status" value="1"/>
</dbReference>
<name>A0A7Y9IQV6_9BURK</name>
<reference evidence="13 14" key="1">
    <citation type="submission" date="2020-07" db="EMBL/GenBank/DDBJ databases">
        <title>Genomic Encyclopedia of Type Strains, Phase IV (KMG-V): Genome sequencing to study the core and pangenomes of soil and plant-associated prokaryotes.</title>
        <authorList>
            <person name="Whitman W."/>
        </authorList>
    </citation>
    <scope>NUCLEOTIDE SEQUENCE [LARGE SCALE GENOMIC DNA]</scope>
    <source>
        <strain evidence="13 14">SAS40</strain>
    </source>
</reference>
<evidence type="ECO:0000313" key="13">
    <source>
        <dbReference type="EMBL" id="NYE81250.1"/>
    </source>
</evidence>
<keyword evidence="14" id="KW-1185">Reference proteome</keyword>
<dbReference type="InterPro" id="IPR003661">
    <property type="entry name" value="HisK_dim/P_dom"/>
</dbReference>
<dbReference type="InterPro" id="IPR001610">
    <property type="entry name" value="PAC"/>
</dbReference>
<keyword evidence="3" id="KW-0597">Phosphoprotein</keyword>
<dbReference type="SUPFAM" id="SSF55874">
    <property type="entry name" value="ATPase domain of HSP90 chaperone/DNA topoisomerase II/histidine kinase"/>
    <property type="match status" value="1"/>
</dbReference>
<keyword evidence="9" id="KW-0472">Membrane</keyword>
<dbReference type="SMART" id="SM00091">
    <property type="entry name" value="PAS"/>
    <property type="match status" value="1"/>
</dbReference>
<keyword evidence="8" id="KW-0902">Two-component regulatory system</keyword>
<dbReference type="InterPro" id="IPR013767">
    <property type="entry name" value="PAS_fold"/>
</dbReference>
<dbReference type="PRINTS" id="PR00344">
    <property type="entry name" value="BCTRLSENSOR"/>
</dbReference>
<feature type="transmembrane region" description="Helical" evidence="9">
    <location>
        <begin position="29"/>
        <end position="51"/>
    </location>
</feature>
<dbReference type="GO" id="GO:0000155">
    <property type="term" value="F:phosphorelay sensor kinase activity"/>
    <property type="evidence" value="ECO:0007669"/>
    <property type="project" value="InterPro"/>
</dbReference>
<dbReference type="SMART" id="SM00387">
    <property type="entry name" value="HATPase_c"/>
    <property type="match status" value="1"/>
</dbReference>
<evidence type="ECO:0000256" key="2">
    <source>
        <dbReference type="ARBA" id="ARBA00012438"/>
    </source>
</evidence>
<dbReference type="InterPro" id="IPR000700">
    <property type="entry name" value="PAS-assoc_C"/>
</dbReference>
<keyword evidence="9" id="KW-1133">Transmembrane helix</keyword>
<feature type="domain" description="PAS" evidence="11">
    <location>
        <begin position="308"/>
        <end position="351"/>
    </location>
</feature>
<dbReference type="CDD" id="cd00130">
    <property type="entry name" value="PAS"/>
    <property type="match status" value="1"/>
</dbReference>
<dbReference type="Proteomes" id="UP000542125">
    <property type="component" value="Unassembled WGS sequence"/>
</dbReference>
<dbReference type="InterPro" id="IPR003594">
    <property type="entry name" value="HATPase_dom"/>
</dbReference>
<keyword evidence="9" id="KW-0812">Transmembrane</keyword>
<dbReference type="Pfam" id="PF00989">
    <property type="entry name" value="PAS"/>
    <property type="match status" value="1"/>
</dbReference>
<dbReference type="PROSITE" id="PS50113">
    <property type="entry name" value="PAC"/>
    <property type="match status" value="1"/>
</dbReference>
<proteinExistence type="predicted"/>
<dbReference type="InterPro" id="IPR004358">
    <property type="entry name" value="Sig_transdc_His_kin-like_C"/>
</dbReference>
<dbReference type="RefSeq" id="WP_179583128.1">
    <property type="nucleotide sequence ID" value="NZ_JACBYR010000001.1"/>
</dbReference>
<dbReference type="InterPro" id="IPR035965">
    <property type="entry name" value="PAS-like_dom_sf"/>
</dbReference>
<dbReference type="Gene3D" id="3.30.565.10">
    <property type="entry name" value="Histidine kinase-like ATPase, C-terminal domain"/>
    <property type="match status" value="1"/>
</dbReference>
<gene>
    <name evidence="13" type="ORF">FHW18_000521</name>
</gene>
<dbReference type="SMART" id="SM00086">
    <property type="entry name" value="PAC"/>
    <property type="match status" value="1"/>
</dbReference>
<dbReference type="PROSITE" id="PS50112">
    <property type="entry name" value="PAS"/>
    <property type="match status" value="1"/>
</dbReference>
<dbReference type="InterPro" id="IPR000014">
    <property type="entry name" value="PAS"/>
</dbReference>
<dbReference type="SMART" id="SM00388">
    <property type="entry name" value="HisKA"/>
    <property type="match status" value="1"/>
</dbReference>
<keyword evidence="6 13" id="KW-0418">Kinase</keyword>
<feature type="domain" description="PAC" evidence="12">
    <location>
        <begin position="369"/>
        <end position="421"/>
    </location>
</feature>
<evidence type="ECO:0000313" key="14">
    <source>
        <dbReference type="Proteomes" id="UP000542125"/>
    </source>
</evidence>
<dbReference type="PROSITE" id="PS50109">
    <property type="entry name" value="HIS_KIN"/>
    <property type="match status" value="1"/>
</dbReference>
<keyword evidence="7" id="KW-0067">ATP-binding</keyword>
<sequence>MPDKRDAQTPDLSLLRSAASYQGKRHQRALILMAGLLLLFIASAVVLVVYLQSFETDEEIRTQSADALWVEENVRFHLRRLENDLYWLAQQALEEPDLSGDAALQAPGGSLRSHEGGLVAYAWQPAGTPAPPALAALWQRARTNPLDQQALDSMHDVAQGLRRPSYAGPLTEGSFPADEVWLCVPFFERGEFVGSYVAVFSLRKALELIIPAWFRSSHHVEVLDAGAELQLDRVGFQRGKKEQRFLASLDMPGSDTYLRIYAVDAPYATVPRALLGTALLFLIGMIASLAFLRRDMDKRQAVEDSLAAQIALRRAMEDSIGVGLFARDSMGTILYANRAFCDMVGYRDDTLFDTIKPLRDWPEPDAGQEEVELDFHRQDGTTVTLLVHRVPLRYSNDRQIGWMSSVLDVTDRRKAEKAAHVQQQRLESAGRLVAIGEVASTLAHELNQPLGALSSFASGLLNRLRLANIDSRQIETVVERISTLAEKTGQIIQRVNAFARRREMHKVDVDLADFLRGRYPTTLIADKVRLELLLPSTPVVVKADIVLFEQVVRNVVQNAAEAAQSAAGEAPRVQVTLSLSADGAQAIISVSDNGAGIDADSRARIFDAFYSSKQDGMGMGLAICRSILEAHHGGIELLEPSTASGTCFRFWVPANE</sequence>
<dbReference type="SUPFAM" id="SSF47384">
    <property type="entry name" value="Homodimeric domain of signal transducing histidine kinase"/>
    <property type="match status" value="1"/>
</dbReference>
<dbReference type="InterPro" id="IPR036097">
    <property type="entry name" value="HisK_dim/P_sf"/>
</dbReference>
<evidence type="ECO:0000256" key="3">
    <source>
        <dbReference type="ARBA" id="ARBA00022553"/>
    </source>
</evidence>
<feature type="domain" description="Histidine kinase" evidence="10">
    <location>
        <begin position="441"/>
        <end position="656"/>
    </location>
</feature>
<organism evidence="13 14">
    <name type="scientific">Pigmentiphaga litoralis</name>
    <dbReference type="NCBI Taxonomy" id="516702"/>
    <lineage>
        <taxon>Bacteria</taxon>
        <taxon>Pseudomonadati</taxon>
        <taxon>Pseudomonadota</taxon>
        <taxon>Betaproteobacteria</taxon>
        <taxon>Burkholderiales</taxon>
        <taxon>Alcaligenaceae</taxon>
        <taxon>Pigmentiphaga</taxon>
    </lineage>
</organism>
<keyword evidence="4 13" id="KW-0808">Transferase</keyword>
<dbReference type="InterPro" id="IPR036890">
    <property type="entry name" value="HATPase_C_sf"/>
</dbReference>
<dbReference type="CDD" id="cd00082">
    <property type="entry name" value="HisKA"/>
    <property type="match status" value="1"/>
</dbReference>
<dbReference type="EMBL" id="JACBYR010000001">
    <property type="protein sequence ID" value="NYE81250.1"/>
    <property type="molecule type" value="Genomic_DNA"/>
</dbReference>
<evidence type="ECO:0000256" key="7">
    <source>
        <dbReference type="ARBA" id="ARBA00022840"/>
    </source>
</evidence>
<dbReference type="InterPro" id="IPR005467">
    <property type="entry name" value="His_kinase_dom"/>
</dbReference>
<dbReference type="PANTHER" id="PTHR43065">
    <property type="entry name" value="SENSOR HISTIDINE KINASE"/>
    <property type="match status" value="1"/>
</dbReference>
<comment type="catalytic activity">
    <reaction evidence="1">
        <text>ATP + protein L-histidine = ADP + protein N-phospho-L-histidine.</text>
        <dbReference type="EC" id="2.7.13.3"/>
    </reaction>
</comment>
<evidence type="ECO:0000259" key="11">
    <source>
        <dbReference type="PROSITE" id="PS50112"/>
    </source>
</evidence>
<dbReference type="AlphaFoldDB" id="A0A7Y9IQV6"/>
<evidence type="ECO:0000256" key="6">
    <source>
        <dbReference type="ARBA" id="ARBA00022777"/>
    </source>
</evidence>
<evidence type="ECO:0000256" key="4">
    <source>
        <dbReference type="ARBA" id="ARBA00022679"/>
    </source>
</evidence>
<evidence type="ECO:0000256" key="5">
    <source>
        <dbReference type="ARBA" id="ARBA00022741"/>
    </source>
</evidence>
<evidence type="ECO:0000259" key="12">
    <source>
        <dbReference type="PROSITE" id="PS50113"/>
    </source>
</evidence>
<dbReference type="Gene3D" id="3.30.450.20">
    <property type="entry name" value="PAS domain"/>
    <property type="match status" value="1"/>
</dbReference>
<dbReference type="PANTHER" id="PTHR43065:SF42">
    <property type="entry name" value="TWO-COMPONENT SENSOR PPRA"/>
    <property type="match status" value="1"/>
</dbReference>
<evidence type="ECO:0000256" key="9">
    <source>
        <dbReference type="SAM" id="Phobius"/>
    </source>
</evidence>
<protein>
    <recommendedName>
        <fullName evidence="2">histidine kinase</fullName>
        <ecNumber evidence="2">2.7.13.3</ecNumber>
    </recommendedName>
</protein>
<dbReference type="EC" id="2.7.13.3" evidence="2"/>
<evidence type="ECO:0000259" key="10">
    <source>
        <dbReference type="PROSITE" id="PS50109"/>
    </source>
</evidence>
<dbReference type="Gene3D" id="1.10.287.130">
    <property type="match status" value="1"/>
</dbReference>
<dbReference type="Pfam" id="PF00512">
    <property type="entry name" value="HisKA"/>
    <property type="match status" value="1"/>
</dbReference>
<comment type="caution">
    <text evidence="13">The sequence shown here is derived from an EMBL/GenBank/DDBJ whole genome shotgun (WGS) entry which is preliminary data.</text>
</comment>
<evidence type="ECO:0000256" key="1">
    <source>
        <dbReference type="ARBA" id="ARBA00000085"/>
    </source>
</evidence>
<dbReference type="Pfam" id="PF02518">
    <property type="entry name" value="HATPase_c"/>
    <property type="match status" value="1"/>
</dbReference>
<feature type="transmembrane region" description="Helical" evidence="9">
    <location>
        <begin position="273"/>
        <end position="292"/>
    </location>
</feature>
<accession>A0A7Y9IQV6</accession>